<dbReference type="InterPro" id="IPR048041">
    <property type="entry name" value="VpsF-like"/>
</dbReference>
<gene>
    <name evidence="2" type="ORF">CIT26_32490</name>
</gene>
<dbReference type="EMBL" id="NPKJ01000075">
    <property type="protein sequence ID" value="PAQ04983.1"/>
    <property type="molecule type" value="Genomic_DNA"/>
</dbReference>
<protein>
    <submittedName>
        <fullName evidence="2">Uncharacterized protein</fullName>
    </submittedName>
</protein>
<evidence type="ECO:0000313" key="3">
    <source>
        <dbReference type="Proteomes" id="UP000216442"/>
    </source>
</evidence>
<keyword evidence="1" id="KW-0812">Transmembrane</keyword>
<dbReference type="RefSeq" id="WP_095496390.1">
    <property type="nucleotide sequence ID" value="NZ_NPKJ01000075.1"/>
</dbReference>
<dbReference type="Proteomes" id="UP000216442">
    <property type="component" value="Unassembled WGS sequence"/>
</dbReference>
<comment type="caution">
    <text evidence="2">The sequence shown here is derived from an EMBL/GenBank/DDBJ whole genome shotgun (WGS) entry which is preliminary data.</text>
</comment>
<organism evidence="2 3">
    <name type="scientific">Mesorhizobium temperatum</name>
    <dbReference type="NCBI Taxonomy" id="241416"/>
    <lineage>
        <taxon>Bacteria</taxon>
        <taxon>Pseudomonadati</taxon>
        <taxon>Pseudomonadota</taxon>
        <taxon>Alphaproteobacteria</taxon>
        <taxon>Hyphomicrobiales</taxon>
        <taxon>Phyllobacteriaceae</taxon>
        <taxon>Mesorhizobium</taxon>
    </lineage>
</organism>
<evidence type="ECO:0000313" key="2">
    <source>
        <dbReference type="EMBL" id="PAQ04983.1"/>
    </source>
</evidence>
<evidence type="ECO:0000256" key="1">
    <source>
        <dbReference type="SAM" id="Phobius"/>
    </source>
</evidence>
<name>A0A271LA53_9HYPH</name>
<feature type="transmembrane region" description="Helical" evidence="1">
    <location>
        <begin position="265"/>
        <end position="286"/>
    </location>
</feature>
<accession>A0A271LA53</accession>
<proteinExistence type="predicted"/>
<keyword evidence="1" id="KW-1133">Transmembrane helix</keyword>
<feature type="transmembrane region" description="Helical" evidence="1">
    <location>
        <begin position="183"/>
        <end position="204"/>
    </location>
</feature>
<feature type="transmembrane region" description="Helical" evidence="1">
    <location>
        <begin position="21"/>
        <end position="44"/>
    </location>
</feature>
<feature type="transmembrane region" description="Helical" evidence="1">
    <location>
        <begin position="117"/>
        <end position="138"/>
    </location>
</feature>
<feature type="transmembrane region" description="Helical" evidence="1">
    <location>
        <begin position="343"/>
        <end position="366"/>
    </location>
</feature>
<reference evidence="2 3" key="1">
    <citation type="submission" date="2017-08" db="EMBL/GenBank/DDBJ databases">
        <title>Mesorhizobium wenxinae sp. nov., a novel rhizobial species isolated from root nodules of chickpea (Cicer arietinum L.).</title>
        <authorList>
            <person name="Zhang J."/>
        </authorList>
    </citation>
    <scope>NUCLEOTIDE SEQUENCE [LARGE SCALE GENOMIC DNA]</scope>
    <source>
        <strain evidence="2 3">SDW018</strain>
    </source>
</reference>
<sequence>MSYPAAASERLLSSQARRQNALSLLFFLCAAFAFLLRFTVSPQIMNMVVDYTADGGSFYEKLHLGTYAIFLLLPFVLFSRPFLLQGDEIGIFKALLLYSMLIFALVPYLFVTGRAGSSGFIIDTYLVAGAAGLLMLAMNAEVRRALGDVVLGMVILSAVMGTIEAVTQHRFLPYGLNELQFRPIGLSAHPLALGALCATAIGFVPLTRWRIWVRVLAIFVLLVGCAASGARAALMLAAAETLIVLMFVPWPRLTLKHQRQAKSVVLLFALAGGAVLVAILFSGGLLNRFGNTIFDENFMARVTIYQVFGLVSWKDVLFGMNVDDLLAIVNEKLHLPYIESAPVVIIMLFGLPIAVLFIVLVFWFIFRLLRGAPLPAWIGTMTFLLAALSNNALSSKSPEITIIVVLLLAYRNEPFRSRPKSILSAAAASEPTPDRLG</sequence>
<feature type="transmembrane region" description="Helical" evidence="1">
    <location>
        <begin position="64"/>
        <end position="83"/>
    </location>
</feature>
<dbReference type="NCBIfam" id="NF038256">
    <property type="entry name" value="exopoly_VpsF"/>
    <property type="match status" value="1"/>
</dbReference>
<dbReference type="AlphaFoldDB" id="A0A271LA53"/>
<dbReference type="OrthoDB" id="7944166at2"/>
<keyword evidence="1" id="KW-0472">Membrane</keyword>
<feature type="transmembrane region" description="Helical" evidence="1">
    <location>
        <begin position="95"/>
        <end position="111"/>
    </location>
</feature>
<keyword evidence="3" id="KW-1185">Reference proteome</keyword>
<feature type="transmembrane region" description="Helical" evidence="1">
    <location>
        <begin position="211"/>
        <end position="229"/>
    </location>
</feature>
<feature type="transmembrane region" description="Helical" evidence="1">
    <location>
        <begin position="235"/>
        <end position="253"/>
    </location>
</feature>
<feature type="transmembrane region" description="Helical" evidence="1">
    <location>
        <begin position="145"/>
        <end position="163"/>
    </location>
</feature>